<dbReference type="OrthoDB" id="7308154at2"/>
<protein>
    <recommendedName>
        <fullName evidence="5">AAA+ family ATPase</fullName>
    </recommendedName>
</protein>
<feature type="signal peptide" evidence="2">
    <location>
        <begin position="1"/>
        <end position="24"/>
    </location>
</feature>
<evidence type="ECO:0000256" key="1">
    <source>
        <dbReference type="SAM" id="MobiDB-lite"/>
    </source>
</evidence>
<sequence>MMIGKQTLLAGILASALLAAPAVAQDAAPDLPEEETPGLMQRGAEMFLRGLMNEMGPSLREMESALKDVQPEIRKLLALVDDLRNYQSPERLPNGDILIRRKPDAPPLAAPDGSTPPKEGEVDL</sequence>
<comment type="caution">
    <text evidence="3">The sequence shown here is derived from an EMBL/GenBank/DDBJ whole genome shotgun (WGS) entry which is preliminary data.</text>
</comment>
<name>A0A917YI67_9RHOB</name>
<feature type="region of interest" description="Disordered" evidence="1">
    <location>
        <begin position="87"/>
        <end position="124"/>
    </location>
</feature>
<keyword evidence="2" id="KW-0732">Signal</keyword>
<proteinExistence type="predicted"/>
<dbReference type="RefSeq" id="WP_146285422.1">
    <property type="nucleotide sequence ID" value="NZ_BMLP01000001.1"/>
</dbReference>
<dbReference type="AlphaFoldDB" id="A0A917YI67"/>
<keyword evidence="4" id="KW-1185">Reference proteome</keyword>
<gene>
    <name evidence="3" type="ORF">GCM10010991_08210</name>
</gene>
<accession>A0A917YI67</accession>
<organism evidence="3 4">
    <name type="scientific">Gemmobacter aquaticus</name>
    <dbReference type="NCBI Taxonomy" id="490185"/>
    <lineage>
        <taxon>Bacteria</taxon>
        <taxon>Pseudomonadati</taxon>
        <taxon>Pseudomonadota</taxon>
        <taxon>Alphaproteobacteria</taxon>
        <taxon>Rhodobacterales</taxon>
        <taxon>Paracoccaceae</taxon>
        <taxon>Gemmobacter</taxon>
    </lineage>
</organism>
<evidence type="ECO:0000313" key="3">
    <source>
        <dbReference type="EMBL" id="GGO26983.1"/>
    </source>
</evidence>
<dbReference type="EMBL" id="BMLP01000001">
    <property type="protein sequence ID" value="GGO26983.1"/>
    <property type="molecule type" value="Genomic_DNA"/>
</dbReference>
<evidence type="ECO:0008006" key="5">
    <source>
        <dbReference type="Google" id="ProtNLM"/>
    </source>
</evidence>
<feature type="chain" id="PRO_5037816280" description="AAA+ family ATPase" evidence="2">
    <location>
        <begin position="25"/>
        <end position="124"/>
    </location>
</feature>
<dbReference type="Proteomes" id="UP000598196">
    <property type="component" value="Unassembled WGS sequence"/>
</dbReference>
<reference evidence="3 4" key="1">
    <citation type="journal article" date="2014" name="Int. J. Syst. Evol. Microbiol.">
        <title>Complete genome sequence of Corynebacterium casei LMG S-19264T (=DSM 44701T), isolated from a smear-ripened cheese.</title>
        <authorList>
            <consortium name="US DOE Joint Genome Institute (JGI-PGF)"/>
            <person name="Walter F."/>
            <person name="Albersmeier A."/>
            <person name="Kalinowski J."/>
            <person name="Ruckert C."/>
        </authorList>
    </citation>
    <scope>NUCLEOTIDE SEQUENCE [LARGE SCALE GENOMIC DNA]</scope>
    <source>
        <strain evidence="3 4">CGMCC 1.7029</strain>
    </source>
</reference>
<evidence type="ECO:0000313" key="4">
    <source>
        <dbReference type="Proteomes" id="UP000598196"/>
    </source>
</evidence>
<evidence type="ECO:0000256" key="2">
    <source>
        <dbReference type="SAM" id="SignalP"/>
    </source>
</evidence>